<keyword evidence="3" id="KW-0012">Acyltransferase</keyword>
<evidence type="ECO:0000313" key="3">
    <source>
        <dbReference type="EMBL" id="SHK94067.1"/>
    </source>
</evidence>
<proteinExistence type="predicted"/>
<feature type="transmembrane region" description="Helical" evidence="1">
    <location>
        <begin position="379"/>
        <end position="398"/>
    </location>
</feature>
<dbReference type="GO" id="GO:0004366">
    <property type="term" value="F:glycerol-3-phosphate O-acyltransferase activity"/>
    <property type="evidence" value="ECO:0007669"/>
    <property type="project" value="TreeGrafter"/>
</dbReference>
<keyword evidence="1" id="KW-0812">Transmembrane</keyword>
<dbReference type="RefSeq" id="WP_073125544.1">
    <property type="nucleotide sequence ID" value="NZ_FRAA01000013.1"/>
</dbReference>
<dbReference type="GO" id="GO:0008654">
    <property type="term" value="P:phospholipid biosynthetic process"/>
    <property type="evidence" value="ECO:0007669"/>
    <property type="project" value="TreeGrafter"/>
</dbReference>
<dbReference type="AlphaFoldDB" id="A0A1M6WK14"/>
<dbReference type="InterPro" id="IPR052744">
    <property type="entry name" value="GPAT/DAPAT"/>
</dbReference>
<keyword evidence="3" id="KW-0808">Transferase</keyword>
<evidence type="ECO:0000313" key="4">
    <source>
        <dbReference type="Proteomes" id="UP000184474"/>
    </source>
</evidence>
<reference evidence="4" key="1">
    <citation type="submission" date="2016-11" db="EMBL/GenBank/DDBJ databases">
        <authorList>
            <person name="Varghese N."/>
            <person name="Submissions S."/>
        </authorList>
    </citation>
    <scope>NUCLEOTIDE SEQUENCE [LARGE SCALE GENOMIC DNA]</scope>
    <source>
        <strain evidence="4">DSM 26134</strain>
    </source>
</reference>
<dbReference type="Proteomes" id="UP000184474">
    <property type="component" value="Unassembled WGS sequence"/>
</dbReference>
<evidence type="ECO:0000256" key="1">
    <source>
        <dbReference type="SAM" id="Phobius"/>
    </source>
</evidence>
<dbReference type="Pfam" id="PF01553">
    <property type="entry name" value="Acyltransferase"/>
    <property type="match status" value="1"/>
</dbReference>
<gene>
    <name evidence="3" type="ORF">SAMN04488028_11319</name>
</gene>
<keyword evidence="4" id="KW-1185">Reference proteome</keyword>
<dbReference type="SMART" id="SM00563">
    <property type="entry name" value="PlsC"/>
    <property type="match status" value="1"/>
</dbReference>
<dbReference type="InterPro" id="IPR002123">
    <property type="entry name" value="Plipid/glycerol_acylTrfase"/>
</dbReference>
<evidence type="ECO:0000259" key="2">
    <source>
        <dbReference type="SMART" id="SM00563"/>
    </source>
</evidence>
<keyword evidence="1" id="KW-1133">Transmembrane helix</keyword>
<dbReference type="SUPFAM" id="SSF69593">
    <property type="entry name" value="Glycerol-3-phosphate (1)-acyltransferase"/>
    <property type="match status" value="1"/>
</dbReference>
<dbReference type="PANTHER" id="PTHR31605:SF0">
    <property type="entry name" value="GLYCEROL-3-PHOSPHATE O-ACYLTRANSFERASE 1"/>
    <property type="match status" value="1"/>
</dbReference>
<protein>
    <submittedName>
        <fullName evidence="3">1-acyl-sn-glycerol-3-phosphate acyltransferases</fullName>
    </submittedName>
</protein>
<dbReference type="GO" id="GO:0016287">
    <property type="term" value="F:glycerone-phosphate O-acyltransferase activity"/>
    <property type="evidence" value="ECO:0007669"/>
    <property type="project" value="TreeGrafter"/>
</dbReference>
<feature type="transmembrane region" description="Helical" evidence="1">
    <location>
        <begin position="349"/>
        <end position="373"/>
    </location>
</feature>
<name>A0A1M6WK14_REIAG</name>
<feature type="transmembrane region" description="Helical" evidence="1">
    <location>
        <begin position="309"/>
        <end position="328"/>
    </location>
</feature>
<sequence>MIYRILRFILRIAIHIFYKKVAISRPSVSISDGPLIIMSNHPNTLMDPLLLAIIFKQKVGFLANASIFVHAVVNRVFDYFHVIPVYRQQDVKAGQEIDNQDSFRACYDYLEQNNTLVIFPEGTSIHELKLRKIKTGGVRIGFGAEARRAFGLGVKILPVGIYYNHPTQFRSKVHINIGEPISLQNYRSEYQQNEIATVQQLTNELRIKMETLTIHTENAEQEALFYKIKKLYKPQLKEELDAKNDHKDFVINQEIAHAIRFFHLHVPTQYQELKQKVEALDELSTQVKSKSNFDKSYVRLWSMTVLKSLYLILASPLFVMGLAGNYLPFQLPSWLARKISQEREYHASITMILGMITFPLYYTLLTWILRHYLTLHWEQATLCFIAFPLFGIYALHYYKFAKRMRHYMSVLFSSSKKEQLRNLKLLKTSVTHQLDNAKQMYLDRLNHHD</sequence>
<accession>A0A1M6WK14</accession>
<feature type="domain" description="Phospholipid/glycerol acyltransferase" evidence="2">
    <location>
        <begin position="35"/>
        <end position="164"/>
    </location>
</feature>
<dbReference type="STRING" id="156994.SAMN04488028_11319"/>
<dbReference type="EMBL" id="FRAA01000013">
    <property type="protein sequence ID" value="SHK94067.1"/>
    <property type="molecule type" value="Genomic_DNA"/>
</dbReference>
<keyword evidence="1" id="KW-0472">Membrane</keyword>
<dbReference type="PANTHER" id="PTHR31605">
    <property type="entry name" value="GLYCEROL-3-PHOSPHATE O-ACYLTRANSFERASE 1"/>
    <property type="match status" value="1"/>
</dbReference>
<organism evidence="3 4">
    <name type="scientific">Reichenbachiella agariperforans</name>
    <dbReference type="NCBI Taxonomy" id="156994"/>
    <lineage>
        <taxon>Bacteria</taxon>
        <taxon>Pseudomonadati</taxon>
        <taxon>Bacteroidota</taxon>
        <taxon>Cytophagia</taxon>
        <taxon>Cytophagales</taxon>
        <taxon>Reichenbachiellaceae</taxon>
        <taxon>Reichenbachiella</taxon>
    </lineage>
</organism>